<protein>
    <submittedName>
        <fullName evidence="3">MarR family transcriptional regulator</fullName>
    </submittedName>
</protein>
<sequence length="154" mass="17773">MTENKHIEPFLTHWQSINRYLRKGMLTEGPERITRLQWTLLRYVNRKDACSVGKLAEHFGVRPSTVSQMMDRLEKAGLVQRVSDSRDARIKLVHLTEKGKAFILSIESVWAKRLSDSLDQLSDDEQQTLIELLERLDLSMQKSANSSSFQELGD</sequence>
<dbReference type="SUPFAM" id="SSF46785">
    <property type="entry name" value="Winged helix' DNA-binding domain"/>
    <property type="match status" value="1"/>
</dbReference>
<dbReference type="RefSeq" id="WP_268044568.1">
    <property type="nucleotide sequence ID" value="NZ_CP104064.1"/>
</dbReference>
<proteinExistence type="predicted"/>
<dbReference type="Pfam" id="PF01047">
    <property type="entry name" value="MarR"/>
    <property type="match status" value="1"/>
</dbReference>
<dbReference type="EMBL" id="CP104064">
    <property type="protein sequence ID" value="WAH37123.1"/>
    <property type="molecule type" value="Genomic_DNA"/>
</dbReference>
<evidence type="ECO:0000256" key="1">
    <source>
        <dbReference type="ARBA" id="ARBA00023125"/>
    </source>
</evidence>
<name>A0ABY6Z3C5_9BACL</name>
<dbReference type="PRINTS" id="PR00598">
    <property type="entry name" value="HTHMARR"/>
</dbReference>
<dbReference type="InterPro" id="IPR000835">
    <property type="entry name" value="HTH_MarR-typ"/>
</dbReference>
<reference evidence="3" key="1">
    <citation type="submission" date="2022-08" db="EMBL/GenBank/DDBJ databases">
        <title>Alicyclobacillus dauci DSM2870, complete genome.</title>
        <authorList>
            <person name="Wang Q."/>
            <person name="Cai R."/>
            <person name="Wang Z."/>
        </authorList>
    </citation>
    <scope>NUCLEOTIDE SEQUENCE</scope>
    <source>
        <strain evidence="3">DSM 28700</strain>
    </source>
</reference>
<evidence type="ECO:0000259" key="2">
    <source>
        <dbReference type="PROSITE" id="PS50995"/>
    </source>
</evidence>
<dbReference type="InterPro" id="IPR036388">
    <property type="entry name" value="WH-like_DNA-bd_sf"/>
</dbReference>
<dbReference type="Proteomes" id="UP001164803">
    <property type="component" value="Chromosome"/>
</dbReference>
<keyword evidence="4" id="KW-1185">Reference proteome</keyword>
<accession>A0ABY6Z3C5</accession>
<dbReference type="InterPro" id="IPR036390">
    <property type="entry name" value="WH_DNA-bd_sf"/>
</dbReference>
<evidence type="ECO:0000313" key="4">
    <source>
        <dbReference type="Proteomes" id="UP001164803"/>
    </source>
</evidence>
<dbReference type="PANTHER" id="PTHR33164:SF43">
    <property type="entry name" value="HTH-TYPE TRANSCRIPTIONAL REPRESSOR YETL"/>
    <property type="match status" value="1"/>
</dbReference>
<organism evidence="3 4">
    <name type="scientific">Alicyclobacillus dauci</name>
    <dbReference type="NCBI Taxonomy" id="1475485"/>
    <lineage>
        <taxon>Bacteria</taxon>
        <taxon>Bacillati</taxon>
        <taxon>Bacillota</taxon>
        <taxon>Bacilli</taxon>
        <taxon>Bacillales</taxon>
        <taxon>Alicyclobacillaceae</taxon>
        <taxon>Alicyclobacillus</taxon>
    </lineage>
</organism>
<dbReference type="PANTHER" id="PTHR33164">
    <property type="entry name" value="TRANSCRIPTIONAL REGULATOR, MARR FAMILY"/>
    <property type="match status" value="1"/>
</dbReference>
<gene>
    <name evidence="3" type="ORF">NZD86_00650</name>
</gene>
<dbReference type="CDD" id="cd00090">
    <property type="entry name" value="HTH_ARSR"/>
    <property type="match status" value="1"/>
</dbReference>
<dbReference type="InterPro" id="IPR011991">
    <property type="entry name" value="ArsR-like_HTH"/>
</dbReference>
<dbReference type="Gene3D" id="1.10.10.10">
    <property type="entry name" value="Winged helix-like DNA-binding domain superfamily/Winged helix DNA-binding domain"/>
    <property type="match status" value="1"/>
</dbReference>
<dbReference type="InterPro" id="IPR039422">
    <property type="entry name" value="MarR/SlyA-like"/>
</dbReference>
<feature type="domain" description="HTH marR-type" evidence="2">
    <location>
        <begin position="1"/>
        <end position="138"/>
    </location>
</feature>
<dbReference type="PROSITE" id="PS50995">
    <property type="entry name" value="HTH_MARR_2"/>
    <property type="match status" value="1"/>
</dbReference>
<dbReference type="SMART" id="SM00347">
    <property type="entry name" value="HTH_MARR"/>
    <property type="match status" value="1"/>
</dbReference>
<evidence type="ECO:0000313" key="3">
    <source>
        <dbReference type="EMBL" id="WAH37123.1"/>
    </source>
</evidence>
<keyword evidence="1" id="KW-0238">DNA-binding</keyword>